<dbReference type="Proteomes" id="UP000663829">
    <property type="component" value="Unassembled WGS sequence"/>
</dbReference>
<dbReference type="EMBL" id="CAJOBC010088969">
    <property type="protein sequence ID" value="CAF4375280.1"/>
    <property type="molecule type" value="Genomic_DNA"/>
</dbReference>
<gene>
    <name evidence="1" type="ORF">GPM918_LOCUS37296</name>
    <name evidence="2" type="ORF">SRO942_LOCUS38058</name>
</gene>
<evidence type="ECO:0000313" key="3">
    <source>
        <dbReference type="Proteomes" id="UP000663829"/>
    </source>
</evidence>
<dbReference type="EMBL" id="CAJNOQ010023426">
    <property type="protein sequence ID" value="CAF1515257.1"/>
    <property type="molecule type" value="Genomic_DNA"/>
</dbReference>
<dbReference type="Proteomes" id="UP000681722">
    <property type="component" value="Unassembled WGS sequence"/>
</dbReference>
<name>A0A815TZQ6_9BILA</name>
<evidence type="ECO:0000313" key="1">
    <source>
        <dbReference type="EMBL" id="CAF1515257.1"/>
    </source>
</evidence>
<protein>
    <submittedName>
        <fullName evidence="1">Uncharacterized protein</fullName>
    </submittedName>
</protein>
<reference evidence="1" key="1">
    <citation type="submission" date="2021-02" db="EMBL/GenBank/DDBJ databases">
        <authorList>
            <person name="Nowell W R."/>
        </authorList>
    </citation>
    <scope>NUCLEOTIDE SEQUENCE</scope>
</reference>
<keyword evidence="3" id="KW-1185">Reference proteome</keyword>
<sequence>MTDMLNISPGCHYSCDHTRIYVRLTVNINNTVVFIGDGLSIVIKDKKRYPPSRLYDTPVLKEAKIIRANERIYISTGKQHEKKISSKCKDAKLMVRFTFLPRHTCQRWPNMSTEEEAINTLKIEHVDVEGHIESSKCMISCIVPCRHDLNLIYEKDNEVYTDEKGTVNVQ</sequence>
<proteinExistence type="predicted"/>
<organism evidence="1 3">
    <name type="scientific">Didymodactylos carnosus</name>
    <dbReference type="NCBI Taxonomy" id="1234261"/>
    <lineage>
        <taxon>Eukaryota</taxon>
        <taxon>Metazoa</taxon>
        <taxon>Spiralia</taxon>
        <taxon>Gnathifera</taxon>
        <taxon>Rotifera</taxon>
        <taxon>Eurotatoria</taxon>
        <taxon>Bdelloidea</taxon>
        <taxon>Philodinida</taxon>
        <taxon>Philodinidae</taxon>
        <taxon>Didymodactylos</taxon>
    </lineage>
</organism>
<comment type="caution">
    <text evidence="1">The sequence shown here is derived from an EMBL/GenBank/DDBJ whole genome shotgun (WGS) entry which is preliminary data.</text>
</comment>
<evidence type="ECO:0000313" key="2">
    <source>
        <dbReference type="EMBL" id="CAF4375280.1"/>
    </source>
</evidence>
<dbReference type="AlphaFoldDB" id="A0A815TZQ6"/>
<accession>A0A815TZQ6</accession>